<dbReference type="Gene3D" id="3.40.50.300">
    <property type="entry name" value="P-loop containing nucleotide triphosphate hydrolases"/>
    <property type="match status" value="1"/>
</dbReference>
<evidence type="ECO:0000313" key="14">
    <source>
        <dbReference type="Proteomes" id="UP000075635"/>
    </source>
</evidence>
<dbReference type="SUPFAM" id="SSF52540">
    <property type="entry name" value="P-loop containing nucleoside triphosphate hydrolases"/>
    <property type="match status" value="1"/>
</dbReference>
<gene>
    <name evidence="13" type="ORF">BE17_52775</name>
</gene>
<name>A0A150QRS5_SORCE</name>
<sequence length="759" mass="82272">MDEISATRAAPGWLERFPALRGLGRARRRIPLVQQLAATECGPACLAMVLGYHGKRIGREELRDLLNAGRDGTTAHDLLNVARYLGLRGRGVKVELSGLRHLPQASILHWQFNHFVVLDRVADAWVDIVDPGLGRRRVPMDELGRSFTGVALLLEPSEHFEPSDGAGRKRQTGTMPAMWASGAWGRIFATSLFLQAMTLALPLLTGAVVDRVVPRGDRHMLLVLSAGLAGLVLFHLVTSLIRAHLLLEMRTIADARLTLDFLEHLFRLPYAFFQRRSTGDLLMRLNSNVLIRQTLTSGALSGLLDGTLMLGYMALLFAASSAMGSLVLLFGALQVGVFVATRKARRDASAALVARQAESQGYQIEMLAGIETLKATGAEARAQEQWSHLFVDVLNASLVEGRLDAAVETASNTLRMAVPLVILSFGAYQVLDGALSLGTMLAVNTFAIGVFTPLSSLVSTAAQVQLLGTYMERIADVKDAPLEQAPGQARRAHKLRGRVELDHVSFRYGPLEPVVADDVSVEIAEGQLVAIVGRSGSGKSTLASLLLGLYAPTSGRVLYDGINLCDLELQSVRQQLGIVTQRAYLFGSSIRANIALSDPELPLDAVVEAAKLAQIHDEIEQMPMGYETVLIDGGGSLSGGQRQRIALARALVRRPSILLLDEATSALDAITERKVQLALETQRCTRVVIAHRLSTVLRADCILVMERGRLVQRGKHEELLRERGVYAELVQNQLGQEPDGDRRASMLGKLSAALGTGPT</sequence>
<evidence type="ECO:0000256" key="1">
    <source>
        <dbReference type="ARBA" id="ARBA00004651"/>
    </source>
</evidence>
<keyword evidence="2" id="KW-0813">Transport</keyword>
<keyword evidence="5" id="KW-0547">Nucleotide-binding</keyword>
<dbReference type="GO" id="GO:0005524">
    <property type="term" value="F:ATP binding"/>
    <property type="evidence" value="ECO:0007669"/>
    <property type="project" value="UniProtKB-KW"/>
</dbReference>
<dbReference type="EMBL" id="JEMB01003564">
    <property type="protein sequence ID" value="KYF70727.1"/>
    <property type="molecule type" value="Genomic_DNA"/>
</dbReference>
<evidence type="ECO:0000313" key="13">
    <source>
        <dbReference type="EMBL" id="KYF70727.1"/>
    </source>
</evidence>
<dbReference type="PANTHER" id="PTHR24221:SF606">
    <property type="entry name" value="COLICIN V SECRETION-PROCESSING ATP-BINDING PROTEIN"/>
    <property type="match status" value="1"/>
</dbReference>
<dbReference type="PROSITE" id="PS50893">
    <property type="entry name" value="ABC_TRANSPORTER_2"/>
    <property type="match status" value="1"/>
</dbReference>
<comment type="subcellular location">
    <subcellularLocation>
        <location evidence="1">Cell membrane</location>
        <topology evidence="1">Multi-pass membrane protein</topology>
    </subcellularLocation>
</comment>
<evidence type="ECO:0000256" key="3">
    <source>
        <dbReference type="ARBA" id="ARBA00022475"/>
    </source>
</evidence>
<keyword evidence="6" id="KW-0067">ATP-binding</keyword>
<evidence type="ECO:0000259" key="12">
    <source>
        <dbReference type="PROSITE" id="PS50990"/>
    </source>
</evidence>
<evidence type="ECO:0000256" key="8">
    <source>
        <dbReference type="ARBA" id="ARBA00023136"/>
    </source>
</evidence>
<accession>A0A150QRS5</accession>
<evidence type="ECO:0000259" key="10">
    <source>
        <dbReference type="PROSITE" id="PS50893"/>
    </source>
</evidence>
<dbReference type="PROSITE" id="PS50990">
    <property type="entry name" value="PEPTIDASE_C39"/>
    <property type="match status" value="1"/>
</dbReference>
<dbReference type="InterPro" id="IPR017871">
    <property type="entry name" value="ABC_transporter-like_CS"/>
</dbReference>
<keyword evidence="8 9" id="KW-0472">Membrane</keyword>
<evidence type="ECO:0000256" key="4">
    <source>
        <dbReference type="ARBA" id="ARBA00022692"/>
    </source>
</evidence>
<dbReference type="AlphaFoldDB" id="A0A150QRS5"/>
<dbReference type="InterPro" id="IPR011527">
    <property type="entry name" value="ABC1_TM_dom"/>
</dbReference>
<proteinExistence type="predicted"/>
<feature type="transmembrane region" description="Helical" evidence="9">
    <location>
        <begin position="310"/>
        <end position="339"/>
    </location>
</feature>
<comment type="caution">
    <text evidence="13">The sequence shown here is derived from an EMBL/GenBank/DDBJ whole genome shotgun (WGS) entry which is preliminary data.</text>
</comment>
<evidence type="ECO:0000256" key="9">
    <source>
        <dbReference type="SAM" id="Phobius"/>
    </source>
</evidence>
<dbReference type="Proteomes" id="UP000075635">
    <property type="component" value="Unassembled WGS sequence"/>
</dbReference>
<dbReference type="SMART" id="SM00382">
    <property type="entry name" value="AAA"/>
    <property type="match status" value="1"/>
</dbReference>
<dbReference type="InterPro" id="IPR003439">
    <property type="entry name" value="ABC_transporter-like_ATP-bd"/>
</dbReference>
<organism evidence="13 14">
    <name type="scientific">Sorangium cellulosum</name>
    <name type="common">Polyangium cellulosum</name>
    <dbReference type="NCBI Taxonomy" id="56"/>
    <lineage>
        <taxon>Bacteria</taxon>
        <taxon>Pseudomonadati</taxon>
        <taxon>Myxococcota</taxon>
        <taxon>Polyangia</taxon>
        <taxon>Polyangiales</taxon>
        <taxon>Polyangiaceae</taxon>
        <taxon>Sorangium</taxon>
    </lineage>
</organism>
<dbReference type="InterPro" id="IPR005074">
    <property type="entry name" value="Peptidase_C39"/>
</dbReference>
<feature type="transmembrane region" description="Helical" evidence="9">
    <location>
        <begin position="187"/>
        <end position="209"/>
    </location>
</feature>
<dbReference type="InterPro" id="IPR003593">
    <property type="entry name" value="AAA+_ATPase"/>
</dbReference>
<feature type="transmembrane region" description="Helical" evidence="9">
    <location>
        <begin position="221"/>
        <end position="241"/>
    </location>
</feature>
<evidence type="ECO:0000256" key="6">
    <source>
        <dbReference type="ARBA" id="ARBA00022840"/>
    </source>
</evidence>
<dbReference type="PROSITE" id="PS50929">
    <property type="entry name" value="ABC_TM1F"/>
    <property type="match status" value="1"/>
</dbReference>
<evidence type="ECO:0000259" key="11">
    <source>
        <dbReference type="PROSITE" id="PS50929"/>
    </source>
</evidence>
<dbReference type="InterPro" id="IPR039421">
    <property type="entry name" value="Type_1_exporter"/>
</dbReference>
<dbReference type="Gene3D" id="3.90.70.10">
    <property type="entry name" value="Cysteine proteinases"/>
    <property type="match status" value="1"/>
</dbReference>
<dbReference type="PANTHER" id="PTHR24221">
    <property type="entry name" value="ATP-BINDING CASSETTE SUB-FAMILY B"/>
    <property type="match status" value="1"/>
</dbReference>
<dbReference type="Pfam" id="PF00664">
    <property type="entry name" value="ABC_membrane"/>
    <property type="match status" value="1"/>
</dbReference>
<dbReference type="PROSITE" id="PS00211">
    <property type="entry name" value="ABC_TRANSPORTER_1"/>
    <property type="match status" value="1"/>
</dbReference>
<dbReference type="GO" id="GO:0006508">
    <property type="term" value="P:proteolysis"/>
    <property type="evidence" value="ECO:0007669"/>
    <property type="project" value="InterPro"/>
</dbReference>
<feature type="domain" description="ABC transmembrane type-1" evidence="11">
    <location>
        <begin position="187"/>
        <end position="466"/>
    </location>
</feature>
<dbReference type="GO" id="GO:0034040">
    <property type="term" value="F:ATPase-coupled lipid transmembrane transporter activity"/>
    <property type="evidence" value="ECO:0007669"/>
    <property type="project" value="TreeGrafter"/>
</dbReference>
<keyword evidence="4 9" id="KW-0812">Transmembrane</keyword>
<feature type="domain" description="Peptidase C39" evidence="12">
    <location>
        <begin position="35"/>
        <end position="154"/>
    </location>
</feature>
<reference evidence="13 14" key="1">
    <citation type="submission" date="2014-02" db="EMBL/GenBank/DDBJ databases">
        <title>The small core and large imbalanced accessory genome model reveals a collaborative survival strategy of Sorangium cellulosum strains in nature.</title>
        <authorList>
            <person name="Han K."/>
            <person name="Peng R."/>
            <person name="Blom J."/>
            <person name="Li Y.-Z."/>
        </authorList>
    </citation>
    <scope>NUCLEOTIDE SEQUENCE [LARGE SCALE GENOMIC DNA]</scope>
    <source>
        <strain evidence="13 14">So0011-07</strain>
    </source>
</reference>
<dbReference type="InterPro" id="IPR036640">
    <property type="entry name" value="ABC1_TM_sf"/>
</dbReference>
<dbReference type="GO" id="GO:0005886">
    <property type="term" value="C:plasma membrane"/>
    <property type="evidence" value="ECO:0007669"/>
    <property type="project" value="UniProtKB-SubCell"/>
</dbReference>
<feature type="domain" description="ABC transporter" evidence="10">
    <location>
        <begin position="499"/>
        <end position="732"/>
    </location>
</feature>
<dbReference type="GO" id="GO:0016887">
    <property type="term" value="F:ATP hydrolysis activity"/>
    <property type="evidence" value="ECO:0007669"/>
    <property type="project" value="InterPro"/>
</dbReference>
<dbReference type="FunFam" id="3.40.50.300:FF:000299">
    <property type="entry name" value="ABC transporter ATP-binding protein/permease"/>
    <property type="match status" value="1"/>
</dbReference>
<dbReference type="InterPro" id="IPR027417">
    <property type="entry name" value="P-loop_NTPase"/>
</dbReference>
<dbReference type="GO" id="GO:0140359">
    <property type="term" value="F:ABC-type transporter activity"/>
    <property type="evidence" value="ECO:0007669"/>
    <property type="project" value="InterPro"/>
</dbReference>
<evidence type="ECO:0000256" key="2">
    <source>
        <dbReference type="ARBA" id="ARBA00022448"/>
    </source>
</evidence>
<dbReference type="Pfam" id="PF03412">
    <property type="entry name" value="Peptidase_C39"/>
    <property type="match status" value="1"/>
</dbReference>
<dbReference type="GO" id="GO:0008233">
    <property type="term" value="F:peptidase activity"/>
    <property type="evidence" value="ECO:0007669"/>
    <property type="project" value="InterPro"/>
</dbReference>
<dbReference type="CDD" id="cd18779">
    <property type="entry name" value="ABC_6TM_T1SS_like"/>
    <property type="match status" value="1"/>
</dbReference>
<keyword evidence="3" id="KW-1003">Cell membrane</keyword>
<evidence type="ECO:0000256" key="5">
    <source>
        <dbReference type="ARBA" id="ARBA00022741"/>
    </source>
</evidence>
<dbReference type="SUPFAM" id="SSF90123">
    <property type="entry name" value="ABC transporter transmembrane region"/>
    <property type="match status" value="1"/>
</dbReference>
<dbReference type="Pfam" id="PF00005">
    <property type="entry name" value="ABC_tran"/>
    <property type="match status" value="1"/>
</dbReference>
<keyword evidence="7 9" id="KW-1133">Transmembrane helix</keyword>
<protein>
    <submittedName>
        <fullName evidence="13">Lantibiotic ABC transporter permease</fullName>
    </submittedName>
</protein>
<evidence type="ECO:0000256" key="7">
    <source>
        <dbReference type="ARBA" id="ARBA00022989"/>
    </source>
</evidence>
<dbReference type="Gene3D" id="1.20.1560.10">
    <property type="entry name" value="ABC transporter type 1, transmembrane domain"/>
    <property type="match status" value="1"/>
</dbReference>